<sequence>MSKSLRLPEKWFRRGLWLVAAAFAFFLIGLGSLVVGNLPQPNTALEVEHFIPDADAQRVQAAINKAQALAHQTGRERDKAQLKYDAERARYQSARDTFENWVSTRRATERPEQDAELLARTKALDAIKQSENKAREELEKQEQTNLEASQAVSNAEVEMSQLRDAAYPQWQSAMRASELRVFLYRLAITLPLLVVAGWLFAKKRKSTWWPFVWGFIFFALFAFFVELVPYLPDYGGYVRYIVGIVVTVLLGRYAIIALNRYLEKQKQREAMPEVQRREELSYDVALERLSKSVCPGCERPVDLKNTEIDFCPHCGIGLFDHCGHCQTRKSAFSRFCHACGTPASKVVPVPSASAAKVSAGLVEPPGQAS</sequence>
<name>A0ABY8STT7_9BURK</name>
<keyword evidence="2" id="KW-0812">Transmembrane</keyword>
<reference evidence="3 4" key="1">
    <citation type="submission" date="2023-05" db="EMBL/GenBank/DDBJ databases">
        <authorList>
            <person name="Yin Y."/>
            <person name="Lu Z."/>
        </authorList>
    </citation>
    <scope>NUCLEOTIDE SEQUENCE [LARGE SCALE GENOMIC DNA]</scope>
    <source>
        <strain evidence="3 4">ZM22</strain>
    </source>
</reference>
<feature type="transmembrane region" description="Helical" evidence="2">
    <location>
        <begin position="208"/>
        <end position="231"/>
    </location>
</feature>
<proteinExistence type="predicted"/>
<keyword evidence="1" id="KW-0175">Coiled coil</keyword>
<gene>
    <name evidence="3" type="ORF">QMY55_01850</name>
</gene>
<organism evidence="3 4">
    <name type="scientific">Comamonas resistens</name>
    <dbReference type="NCBI Taxonomy" id="3046670"/>
    <lineage>
        <taxon>Bacteria</taxon>
        <taxon>Pseudomonadati</taxon>
        <taxon>Pseudomonadota</taxon>
        <taxon>Betaproteobacteria</taxon>
        <taxon>Burkholderiales</taxon>
        <taxon>Comamonadaceae</taxon>
        <taxon>Comamonas</taxon>
    </lineage>
</organism>
<feature type="coiled-coil region" evidence="1">
    <location>
        <begin position="124"/>
        <end position="165"/>
    </location>
</feature>
<keyword evidence="2" id="KW-1133">Transmembrane helix</keyword>
<evidence type="ECO:0000313" key="4">
    <source>
        <dbReference type="Proteomes" id="UP001240697"/>
    </source>
</evidence>
<dbReference type="EMBL" id="CP125947">
    <property type="protein sequence ID" value="WHS65926.1"/>
    <property type="molecule type" value="Genomic_DNA"/>
</dbReference>
<evidence type="ECO:0000256" key="1">
    <source>
        <dbReference type="SAM" id="Coils"/>
    </source>
</evidence>
<evidence type="ECO:0000313" key="3">
    <source>
        <dbReference type="EMBL" id="WHS65926.1"/>
    </source>
</evidence>
<keyword evidence="2" id="KW-0472">Membrane</keyword>
<dbReference type="Proteomes" id="UP001240697">
    <property type="component" value="Chromosome"/>
</dbReference>
<feature type="transmembrane region" description="Helical" evidence="2">
    <location>
        <begin position="237"/>
        <end position="258"/>
    </location>
</feature>
<accession>A0ABY8STT7</accession>
<keyword evidence="4" id="KW-1185">Reference proteome</keyword>
<dbReference type="RefSeq" id="WP_283487019.1">
    <property type="nucleotide sequence ID" value="NZ_CP125947.1"/>
</dbReference>
<feature type="transmembrane region" description="Helical" evidence="2">
    <location>
        <begin position="182"/>
        <end position="201"/>
    </location>
</feature>
<protein>
    <submittedName>
        <fullName evidence="3">Serine endopeptidase</fullName>
    </submittedName>
</protein>
<evidence type="ECO:0000256" key="2">
    <source>
        <dbReference type="SAM" id="Phobius"/>
    </source>
</evidence>